<keyword evidence="2" id="KW-1133">Transmembrane helix</keyword>
<evidence type="ECO:0000256" key="1">
    <source>
        <dbReference type="SAM" id="MobiDB-lite"/>
    </source>
</evidence>
<evidence type="ECO:0000313" key="3">
    <source>
        <dbReference type="EMBL" id="OGC82367.1"/>
    </source>
</evidence>
<evidence type="ECO:0000313" key="4">
    <source>
        <dbReference type="Proteomes" id="UP000177614"/>
    </source>
</evidence>
<evidence type="ECO:0008006" key="5">
    <source>
        <dbReference type="Google" id="ProtNLM"/>
    </source>
</evidence>
<dbReference type="Proteomes" id="UP000177614">
    <property type="component" value="Unassembled WGS sequence"/>
</dbReference>
<feature type="transmembrane region" description="Helical" evidence="2">
    <location>
        <begin position="153"/>
        <end position="173"/>
    </location>
</feature>
<comment type="caution">
    <text evidence="3">The sequence shown here is derived from an EMBL/GenBank/DDBJ whole genome shotgun (WGS) entry which is preliminary data.</text>
</comment>
<proteinExistence type="predicted"/>
<evidence type="ECO:0000256" key="2">
    <source>
        <dbReference type="SAM" id="Phobius"/>
    </source>
</evidence>
<keyword evidence="2" id="KW-0472">Membrane</keyword>
<protein>
    <recommendedName>
        <fullName evidence="5">Baseplate protein J-like domain-containing protein</fullName>
    </recommendedName>
</protein>
<organism evidence="3 4">
    <name type="scientific">Candidatus Abawacabacteria bacterium RBG_16_42_10</name>
    <dbReference type="NCBI Taxonomy" id="1817814"/>
    <lineage>
        <taxon>Bacteria</taxon>
        <taxon>Candidatus Abawacaibacteriota</taxon>
    </lineage>
</organism>
<dbReference type="EMBL" id="MEWR01000008">
    <property type="protein sequence ID" value="OGC82367.1"/>
    <property type="molecule type" value="Genomic_DNA"/>
</dbReference>
<dbReference type="AlphaFoldDB" id="A0A1F4XL10"/>
<sequence>MKKKKKRSAVKAVASGDQPRQNPMSEMLIAGDEEVTSILERIKHHPKDTITVVVPPQAKLFQSLIHLKLLYKEALALQKIITIASSSEAGLTLAANTGFPTEFRKDIETSRMVKGQSLLGAKGGSTGSKKKTLKLTEKIDSSTFMMPSPGRRIINLFFGVAVLVFVIIAYFVLPTVTVRITPEIKVEKPLERITLADNDRNSAEIALSNGEMVATYPISTEVELTKTYQSTGVSSKGNNAQGEMTIHNDGSATQLLIARTRFRSPDGIIFRIQNAVSVPAKGTTNALVTADPIDEKGQVSGNKGNLAANTRFTLPALKGEYKNLMYGVNAQAFTGGTTEEIRTVGSQDVESANKDIVEQLSKIAIEKLQERLDQENSSQGKSLAMFNNDKTLKTEILASEIKDGVKAGDVKENFQAYGKIRVSTVVFDRRDILKVLDRKLSALLSPDLRIASYDLGNMELQFVEQDARAGKIKVNTTMPYRLEYGFQADFSERMKNQIIGMSLADSEKYLNSLESIAEAKVSAWPFWVGSIPGLKSNIQIEIISS</sequence>
<keyword evidence="2" id="KW-0812">Transmembrane</keyword>
<reference evidence="3 4" key="1">
    <citation type="journal article" date="2016" name="Nat. Commun.">
        <title>Thousands of microbial genomes shed light on interconnected biogeochemical processes in an aquifer system.</title>
        <authorList>
            <person name="Anantharaman K."/>
            <person name="Brown C.T."/>
            <person name="Hug L.A."/>
            <person name="Sharon I."/>
            <person name="Castelle C.J."/>
            <person name="Probst A.J."/>
            <person name="Thomas B.C."/>
            <person name="Singh A."/>
            <person name="Wilkins M.J."/>
            <person name="Karaoz U."/>
            <person name="Brodie E.L."/>
            <person name="Williams K.H."/>
            <person name="Hubbard S.S."/>
            <person name="Banfield J.F."/>
        </authorList>
    </citation>
    <scope>NUCLEOTIDE SEQUENCE [LARGE SCALE GENOMIC DNA]</scope>
</reference>
<accession>A0A1F4XL10</accession>
<dbReference type="STRING" id="1817814.A2V81_02470"/>
<feature type="region of interest" description="Disordered" evidence="1">
    <location>
        <begin position="1"/>
        <end position="23"/>
    </location>
</feature>
<gene>
    <name evidence="3" type="ORF">A2V81_02470</name>
</gene>
<name>A0A1F4XL10_9BACT</name>